<feature type="region of interest" description="Disordered" evidence="5">
    <location>
        <begin position="1026"/>
        <end position="1048"/>
    </location>
</feature>
<dbReference type="GO" id="GO:0031145">
    <property type="term" value="P:anaphase-promoting complex-dependent catabolic process"/>
    <property type="evidence" value="ECO:0007669"/>
    <property type="project" value="TreeGrafter"/>
</dbReference>
<feature type="region of interest" description="Disordered" evidence="5">
    <location>
        <begin position="1070"/>
        <end position="1115"/>
    </location>
</feature>
<dbReference type="Pfam" id="PF13181">
    <property type="entry name" value="TPR_8"/>
    <property type="match status" value="2"/>
</dbReference>
<evidence type="ECO:0000256" key="5">
    <source>
        <dbReference type="SAM" id="MobiDB-lite"/>
    </source>
</evidence>
<keyword evidence="6" id="KW-0131">Cell cycle</keyword>
<dbReference type="eggNOG" id="KOG1126">
    <property type="taxonomic scope" value="Eukaryota"/>
</dbReference>
<keyword evidence="6" id="KW-0132">Cell division</keyword>
<dbReference type="InterPro" id="IPR019734">
    <property type="entry name" value="TPR_rpt"/>
</dbReference>
<feature type="compositionally biased region" description="Low complexity" evidence="5">
    <location>
        <begin position="531"/>
        <end position="548"/>
    </location>
</feature>
<dbReference type="GO" id="GO:0016567">
    <property type="term" value="P:protein ubiquitination"/>
    <property type="evidence" value="ECO:0007669"/>
    <property type="project" value="TreeGrafter"/>
</dbReference>
<evidence type="ECO:0000313" key="6">
    <source>
        <dbReference type="EMBL" id="CDS35757.1"/>
    </source>
</evidence>
<comment type="similarity">
    <text evidence="2">Belongs to the APC3/CDC27 family.</text>
</comment>
<evidence type="ECO:0000256" key="3">
    <source>
        <dbReference type="ARBA" id="ARBA00039307"/>
    </source>
</evidence>
<feature type="repeat" description="TPR" evidence="4">
    <location>
        <begin position="889"/>
        <end position="922"/>
    </location>
</feature>
<feature type="region of interest" description="Disordered" evidence="5">
    <location>
        <begin position="510"/>
        <end position="565"/>
    </location>
</feature>
<proteinExistence type="inferred from homology"/>
<sequence length="1115" mass="121458">MINELKVISDPISAHIWGSLHNHAFKEALFAAERLFAETKNEESLYLLATCFYRMNRPKQVIRLLNSNAFSSSKIRYLLSKCYFDCDMLTEAENSLLESECSSKSLIDTLLDFGEQACYAFLLLGDVYKLQSNFQKAQMCYKECLKLNPFMWTAFENLCSISEFIDPDEVFKVNPSLGLFTPTFTVVGQALSTTKSPVNVNIKAERDKLGSRENVNPNGPVKEVSDLPLDSDAEKMAAPFSTTQVVKSTYVSQCTATNQDFSTTHPLLPDDLSVNFTPVGFPVTTITPSAPMINRDELKTKKLSATDNTTSANEISSFGFLSTIPQSPIFACLPVFSRLDLNSTFAVSVSSWESIQPFRLAFHQAAANRRLSGRQAPPSSSQLQSTILFNTSTTNATSALAQWRSKDAKVSTPMATTASVSPSGGIFGHNCTRVSGITPLPPWLPGSPISVMPAAGSLGSTSTPAGNGTTPFSMAKPLILDELSESTNVTTSRVSNIPMEVNEAAEDLCRDSSASNGGGGFVEPRTRAQKARAAASASQRRSTRLSRAPKTSTDDPMNEESQRSFVRLVTTTKLPSRPSTGKEEVSEYPKVVCTASGDRSDPRTEAISAYLHLLCCLGRSFSLLTQHDYKNAVAILSELPFEHLATGRILAWAARAHVDAVDYPKAHRIFSELRRIEPWQLHGMDLYSTVLWYQEADQELSQLASDLLTLDRSAPEPWTAAGNYYSLQREHDTAIRFFRRALQVCPTDAYACTLLGHEYISVDNLDRAASAFRHALRLDGRSYSARFGLSNVYFKQDYFGLADAHLVRAISLFPNSSLLLTHLGAIRARIGRLDDEPGSAIDCLNRAVNLNPTSPIALYHRACVLSSLGRYQDAIEELERLMLITPHEAMIYFMLGHAYQKVGNSPQAMIYYSWAMELDPKGVNTNLRDIMTSIPTGPQQPSLGPFACAISTSASGLAASEVSSSAPIMTGLSSRSHHRRGGAGSGAGRSRRSTRGRQATVRGAPPRRLFLTSTLSAVTTAVATPTGVDSEVTGEVTPGDSSAGANFSLFPGGGTSRSIFRFSWNRRRGAASLESGGGGVEAMGDAEAETEEGEREGDGEEEEEEEEETMDMGDD</sequence>
<dbReference type="GO" id="GO:0007091">
    <property type="term" value="P:metaphase/anaphase transition of mitotic cell cycle"/>
    <property type="evidence" value="ECO:0007669"/>
    <property type="project" value="TreeGrafter"/>
</dbReference>
<name>A0A068Y0V5_ECHMU</name>
<dbReference type="GO" id="GO:0005737">
    <property type="term" value="C:cytoplasm"/>
    <property type="evidence" value="ECO:0007669"/>
    <property type="project" value="TreeGrafter"/>
</dbReference>
<dbReference type="SUPFAM" id="SSF48452">
    <property type="entry name" value="TPR-like"/>
    <property type="match status" value="2"/>
</dbReference>
<gene>
    <name evidence="6" type="ORF">EmuJ_001170400</name>
</gene>
<reference evidence="6" key="1">
    <citation type="journal article" date="2013" name="Nature">
        <title>The genomes of four tapeworm species reveal adaptations to parasitism.</title>
        <authorList>
            <person name="Tsai I.J."/>
            <person name="Zarowiecki M."/>
            <person name="Holroyd N."/>
            <person name="Garciarrubio A."/>
            <person name="Sanchez-Flores A."/>
            <person name="Brooks K.L."/>
            <person name="Tracey A."/>
            <person name="Bobes R.J."/>
            <person name="Fragoso G."/>
            <person name="Sciutto E."/>
            <person name="Aslett M."/>
            <person name="Beasley H."/>
            <person name="Bennett H.M."/>
            <person name="Cai J."/>
            <person name="Camicia F."/>
            <person name="Clark R."/>
            <person name="Cucher M."/>
            <person name="De Silva N."/>
            <person name="Day T.A."/>
            <person name="Deplazes P."/>
            <person name="Estrada K."/>
            <person name="Fernandez C."/>
            <person name="Holland P.W."/>
            <person name="Hou J."/>
            <person name="Hu S."/>
            <person name="Huckvale T."/>
            <person name="Hung S.S."/>
            <person name="Kamenetzky L."/>
            <person name="Keane J.A."/>
            <person name="Kiss F."/>
            <person name="Koziol U."/>
            <person name="Lambert O."/>
            <person name="Liu K."/>
            <person name="Luo X."/>
            <person name="Luo Y."/>
            <person name="Macchiaroli N."/>
            <person name="Nichol S."/>
            <person name="Paps J."/>
            <person name="Parkinson J."/>
            <person name="Pouchkina-Stantcheva N."/>
            <person name="Riddiford N."/>
            <person name="Rosenzvit M."/>
            <person name="Salinas G."/>
            <person name="Wasmuth J.D."/>
            <person name="Zamanian M."/>
            <person name="Zheng Y."/>
            <person name="Cai X."/>
            <person name="Soberon X."/>
            <person name="Olson P.D."/>
            <person name="Laclette J.P."/>
            <person name="Brehm K."/>
            <person name="Berriman M."/>
            <person name="Garciarrubio A."/>
            <person name="Bobes R.J."/>
            <person name="Fragoso G."/>
            <person name="Sanchez-Flores A."/>
            <person name="Estrada K."/>
            <person name="Cevallos M.A."/>
            <person name="Morett E."/>
            <person name="Gonzalez V."/>
            <person name="Portillo T."/>
            <person name="Ochoa-Leyva A."/>
            <person name="Jose M.V."/>
            <person name="Sciutto E."/>
            <person name="Landa A."/>
            <person name="Jimenez L."/>
            <person name="Valdes V."/>
            <person name="Carrero J.C."/>
            <person name="Larralde C."/>
            <person name="Morales-Montor J."/>
            <person name="Limon-Lason J."/>
            <person name="Soberon X."/>
            <person name="Laclette J.P."/>
        </authorList>
    </citation>
    <scope>NUCLEOTIDE SEQUENCE [LARGE SCALE GENOMIC DNA]</scope>
</reference>
<dbReference type="AlphaFoldDB" id="A0A068Y0V5"/>
<dbReference type="PROSITE" id="PS50005">
    <property type="entry name" value="TPR"/>
    <property type="match status" value="5"/>
</dbReference>
<dbReference type="GO" id="GO:0051301">
    <property type="term" value="P:cell division"/>
    <property type="evidence" value="ECO:0007669"/>
    <property type="project" value="UniProtKB-KW"/>
</dbReference>
<dbReference type="InterPro" id="IPR011990">
    <property type="entry name" value="TPR-like_helical_dom_sf"/>
</dbReference>
<dbReference type="PANTHER" id="PTHR12558:SF13">
    <property type="entry name" value="CELL DIVISION CYCLE PROTEIN 27 HOMOLOG"/>
    <property type="match status" value="1"/>
</dbReference>
<dbReference type="Pfam" id="PF12895">
    <property type="entry name" value="ANAPC3"/>
    <property type="match status" value="1"/>
</dbReference>
<accession>A0A068Y0V5</accession>
<dbReference type="Pfam" id="PF13431">
    <property type="entry name" value="TPR_17"/>
    <property type="match status" value="1"/>
</dbReference>
<feature type="repeat" description="TPR" evidence="4">
    <location>
        <begin position="118"/>
        <end position="151"/>
    </location>
</feature>
<feature type="repeat" description="TPR" evidence="4">
    <location>
        <begin position="749"/>
        <end position="782"/>
    </location>
</feature>
<dbReference type="PROSITE" id="PS50293">
    <property type="entry name" value="TPR_REGION"/>
    <property type="match status" value="1"/>
</dbReference>
<protein>
    <recommendedName>
        <fullName evidence="3">Cell division cycle protein 27 homolog</fullName>
    </recommendedName>
</protein>
<dbReference type="OrthoDB" id="329563at2759"/>
<dbReference type="EMBL" id="LN902841">
    <property type="protein sequence ID" value="CDS35757.1"/>
    <property type="molecule type" value="Genomic_DNA"/>
</dbReference>
<dbReference type="SMART" id="SM00028">
    <property type="entry name" value="TPR"/>
    <property type="match status" value="7"/>
</dbReference>
<evidence type="ECO:0000256" key="2">
    <source>
        <dbReference type="ARBA" id="ARBA00038210"/>
    </source>
</evidence>
<dbReference type="GO" id="GO:0005680">
    <property type="term" value="C:anaphase-promoting complex"/>
    <property type="evidence" value="ECO:0007669"/>
    <property type="project" value="TreeGrafter"/>
</dbReference>
<dbReference type="STRING" id="6211.A0A068Y0V5"/>
<organism evidence="6 7">
    <name type="scientific">Echinococcus multilocularis</name>
    <name type="common">Fox tapeworm</name>
    <dbReference type="NCBI Taxonomy" id="6211"/>
    <lineage>
        <taxon>Eukaryota</taxon>
        <taxon>Metazoa</taxon>
        <taxon>Spiralia</taxon>
        <taxon>Lophotrochozoa</taxon>
        <taxon>Platyhelminthes</taxon>
        <taxon>Cestoda</taxon>
        <taxon>Eucestoda</taxon>
        <taxon>Cyclophyllidea</taxon>
        <taxon>Taeniidae</taxon>
        <taxon>Echinococcus</taxon>
    </lineage>
</organism>
<keyword evidence="7" id="KW-1185">Reference proteome</keyword>
<evidence type="ECO:0000313" key="7">
    <source>
        <dbReference type="Proteomes" id="UP000017246"/>
    </source>
</evidence>
<evidence type="ECO:0000256" key="4">
    <source>
        <dbReference type="PROSITE-ProRule" id="PRU00339"/>
    </source>
</evidence>
<dbReference type="PANTHER" id="PTHR12558">
    <property type="entry name" value="CELL DIVISION CYCLE 16,23,27"/>
    <property type="match status" value="1"/>
</dbReference>
<dbReference type="Gene3D" id="1.25.40.10">
    <property type="entry name" value="Tetratricopeptide repeat domain"/>
    <property type="match status" value="4"/>
</dbReference>
<feature type="repeat" description="TPR" evidence="4">
    <location>
        <begin position="715"/>
        <end position="748"/>
    </location>
</feature>
<feature type="region of interest" description="Disordered" evidence="5">
    <location>
        <begin position="971"/>
        <end position="1012"/>
    </location>
</feature>
<feature type="compositionally biased region" description="Acidic residues" evidence="5">
    <location>
        <begin position="1084"/>
        <end position="1115"/>
    </location>
</feature>
<keyword evidence="1 4" id="KW-0802">TPR repeat</keyword>
<dbReference type="OMA" id="TCTRIMK"/>
<feature type="repeat" description="TPR" evidence="4">
    <location>
        <begin position="855"/>
        <end position="888"/>
    </location>
</feature>
<dbReference type="Pfam" id="PF13432">
    <property type="entry name" value="TPR_16"/>
    <property type="match status" value="1"/>
</dbReference>
<reference evidence="6" key="2">
    <citation type="submission" date="2015-11" db="EMBL/GenBank/DDBJ databases">
        <authorList>
            <person name="Zhang Y."/>
            <person name="Guo Z."/>
        </authorList>
    </citation>
    <scope>NUCLEOTIDE SEQUENCE</scope>
</reference>
<dbReference type="Proteomes" id="UP000017246">
    <property type="component" value="Unassembled WGS sequence"/>
</dbReference>
<evidence type="ECO:0000256" key="1">
    <source>
        <dbReference type="ARBA" id="ARBA00022803"/>
    </source>
</evidence>